<evidence type="ECO:0000256" key="1">
    <source>
        <dbReference type="ARBA" id="ARBA00004842"/>
    </source>
</evidence>
<dbReference type="HAMAP" id="MF_00109">
    <property type="entry name" value="Shikimate_kinase"/>
    <property type="match status" value="1"/>
</dbReference>
<dbReference type="PANTHER" id="PTHR21087:SF16">
    <property type="entry name" value="SHIKIMATE KINASE 1, CHLOROPLASTIC"/>
    <property type="match status" value="1"/>
</dbReference>
<proteinExistence type="inferred from homology"/>
<reference evidence="12 13" key="1">
    <citation type="submission" date="2019-02" db="EMBL/GenBank/DDBJ databases">
        <title>WGS of Pseudoxanthomonas species novum from clinical isolates.</title>
        <authorList>
            <person name="Bernier A.-M."/>
            <person name="Bernard K."/>
            <person name="Vachon A."/>
        </authorList>
    </citation>
    <scope>NUCLEOTIDE SEQUENCE [LARGE SCALE GENOMIC DNA]</scope>
    <source>
        <strain evidence="12 13">NML171200</strain>
    </source>
</reference>
<keyword evidence="4 11" id="KW-0028">Amino-acid biosynthesis</keyword>
<feature type="binding site" evidence="11">
    <location>
        <position position="18"/>
    </location>
    <ligand>
        <name>Mg(2+)</name>
        <dbReference type="ChEBI" id="CHEBI:18420"/>
    </ligand>
</feature>
<protein>
    <recommendedName>
        <fullName evidence="3 11">Shikimate kinase</fullName>
        <shortName evidence="11">SK</shortName>
        <ecNumber evidence="3 11">2.7.1.71</ecNumber>
    </recommendedName>
</protein>
<keyword evidence="11" id="KW-0479">Metal-binding</keyword>
<feature type="binding site" evidence="11">
    <location>
        <position position="60"/>
    </location>
    <ligand>
        <name>substrate</name>
    </ligand>
</feature>
<dbReference type="Proteomes" id="UP000292627">
    <property type="component" value="Unassembled WGS sequence"/>
</dbReference>
<dbReference type="GO" id="GO:0009073">
    <property type="term" value="P:aromatic amino acid family biosynthetic process"/>
    <property type="evidence" value="ECO:0007669"/>
    <property type="project" value="UniProtKB-KW"/>
</dbReference>
<gene>
    <name evidence="11" type="primary">aroK</name>
    <name evidence="12" type="ORF">EA660_07655</name>
</gene>
<sequence length="181" mass="19552">MNPAPNLVMVGPMGAGKTSIGRRIAERFGLKFVDADHAVVEAAGSSIPEIFEHEGESGFRARERAALAQLLAGEGQVVASGGGAVLDADNRALMQARGFVIYLRVDVETQLRRVARDRNRPLLHNVDRRQVLTDLLTVRDPLYRQVADLVLDADRLTPGEATAALVGRLARDWHPTGAPTA</sequence>
<dbReference type="PROSITE" id="PS01128">
    <property type="entry name" value="SHIKIMATE_KINASE"/>
    <property type="match status" value="1"/>
</dbReference>
<evidence type="ECO:0000256" key="10">
    <source>
        <dbReference type="ARBA" id="ARBA00048567"/>
    </source>
</evidence>
<dbReference type="EMBL" id="SHMC01000002">
    <property type="protein sequence ID" value="TAA27069.1"/>
    <property type="molecule type" value="Genomic_DNA"/>
</dbReference>
<organism evidence="12 13">
    <name type="scientific">Pseudoxanthomonas winnipegensis</name>
    <dbReference type="NCBI Taxonomy" id="2480810"/>
    <lineage>
        <taxon>Bacteria</taxon>
        <taxon>Pseudomonadati</taxon>
        <taxon>Pseudomonadota</taxon>
        <taxon>Gammaproteobacteria</taxon>
        <taxon>Lysobacterales</taxon>
        <taxon>Lysobacteraceae</taxon>
        <taxon>Pseudoxanthomonas</taxon>
    </lineage>
</organism>
<dbReference type="SUPFAM" id="SSF52540">
    <property type="entry name" value="P-loop containing nucleoside triphosphate hydrolases"/>
    <property type="match status" value="1"/>
</dbReference>
<dbReference type="GO" id="GO:0000287">
    <property type="term" value="F:magnesium ion binding"/>
    <property type="evidence" value="ECO:0007669"/>
    <property type="project" value="UniProtKB-UniRule"/>
</dbReference>
<evidence type="ECO:0000256" key="6">
    <source>
        <dbReference type="ARBA" id="ARBA00022741"/>
    </source>
</evidence>
<evidence type="ECO:0000256" key="4">
    <source>
        <dbReference type="ARBA" id="ARBA00022605"/>
    </source>
</evidence>
<comment type="similarity">
    <text evidence="2 11">Belongs to the shikimate kinase family.</text>
</comment>
<comment type="subcellular location">
    <subcellularLocation>
        <location evidence="11">Cytoplasm</location>
    </subcellularLocation>
</comment>
<dbReference type="Gene3D" id="3.40.50.300">
    <property type="entry name" value="P-loop containing nucleotide triphosphate hydrolases"/>
    <property type="match status" value="1"/>
</dbReference>
<feature type="binding site" evidence="11">
    <location>
        <position position="120"/>
    </location>
    <ligand>
        <name>ATP</name>
        <dbReference type="ChEBI" id="CHEBI:30616"/>
    </ligand>
</feature>
<dbReference type="RefSeq" id="WP_130550919.1">
    <property type="nucleotide sequence ID" value="NZ_SHMC01000002.1"/>
</dbReference>
<keyword evidence="6 11" id="KW-0547">Nucleotide-binding</keyword>
<dbReference type="GO" id="GO:0004765">
    <property type="term" value="F:shikimate kinase activity"/>
    <property type="evidence" value="ECO:0007669"/>
    <property type="project" value="UniProtKB-UniRule"/>
</dbReference>
<dbReference type="InterPro" id="IPR000623">
    <property type="entry name" value="Shikimate_kinase/TSH1"/>
</dbReference>
<keyword evidence="9 11" id="KW-0057">Aromatic amino acid biosynthesis</keyword>
<keyword evidence="11" id="KW-0963">Cytoplasm</keyword>
<accession>A0A4Q8LDR1</accession>
<feature type="binding site" evidence="11">
    <location>
        <begin position="14"/>
        <end position="19"/>
    </location>
    <ligand>
        <name>ATP</name>
        <dbReference type="ChEBI" id="CHEBI:30616"/>
    </ligand>
</feature>
<evidence type="ECO:0000256" key="3">
    <source>
        <dbReference type="ARBA" id="ARBA00012154"/>
    </source>
</evidence>
<dbReference type="Pfam" id="PF01202">
    <property type="entry name" value="SKI"/>
    <property type="match status" value="1"/>
</dbReference>
<evidence type="ECO:0000256" key="5">
    <source>
        <dbReference type="ARBA" id="ARBA00022679"/>
    </source>
</evidence>
<keyword evidence="8 11" id="KW-0067">ATP-binding</keyword>
<comment type="caution">
    <text evidence="11">Lacks conserved residue(s) required for the propagation of feature annotation.</text>
</comment>
<dbReference type="GO" id="GO:0005829">
    <property type="term" value="C:cytosol"/>
    <property type="evidence" value="ECO:0007669"/>
    <property type="project" value="TreeGrafter"/>
</dbReference>
<dbReference type="PRINTS" id="PR01100">
    <property type="entry name" value="SHIKIMTKNASE"/>
</dbReference>
<keyword evidence="7 11" id="KW-0418">Kinase</keyword>
<dbReference type="AlphaFoldDB" id="A0A4Q8LDR1"/>
<feature type="binding site" evidence="11">
    <location>
        <position position="82"/>
    </location>
    <ligand>
        <name>substrate</name>
    </ligand>
</feature>
<dbReference type="InterPro" id="IPR031322">
    <property type="entry name" value="Shikimate/glucono_kinase"/>
</dbReference>
<evidence type="ECO:0000256" key="7">
    <source>
        <dbReference type="ARBA" id="ARBA00022777"/>
    </source>
</evidence>
<feature type="binding site" evidence="11">
    <location>
        <position position="139"/>
    </location>
    <ligand>
        <name>substrate</name>
    </ligand>
</feature>
<comment type="catalytic activity">
    <reaction evidence="10 11">
        <text>shikimate + ATP = 3-phosphoshikimate + ADP + H(+)</text>
        <dbReference type="Rhea" id="RHEA:13121"/>
        <dbReference type="ChEBI" id="CHEBI:15378"/>
        <dbReference type="ChEBI" id="CHEBI:30616"/>
        <dbReference type="ChEBI" id="CHEBI:36208"/>
        <dbReference type="ChEBI" id="CHEBI:145989"/>
        <dbReference type="ChEBI" id="CHEBI:456216"/>
        <dbReference type="EC" id="2.7.1.71"/>
    </reaction>
</comment>
<dbReference type="UniPathway" id="UPA00053">
    <property type="reaction ID" value="UER00088"/>
</dbReference>
<dbReference type="GO" id="GO:0005524">
    <property type="term" value="F:ATP binding"/>
    <property type="evidence" value="ECO:0007669"/>
    <property type="project" value="UniProtKB-UniRule"/>
</dbReference>
<dbReference type="OrthoDB" id="9800332at2"/>
<evidence type="ECO:0000256" key="9">
    <source>
        <dbReference type="ARBA" id="ARBA00023141"/>
    </source>
</evidence>
<dbReference type="InterPro" id="IPR023000">
    <property type="entry name" value="Shikimate_kinase_CS"/>
</dbReference>
<evidence type="ECO:0000256" key="8">
    <source>
        <dbReference type="ARBA" id="ARBA00022840"/>
    </source>
</evidence>
<dbReference type="InterPro" id="IPR027417">
    <property type="entry name" value="P-loop_NTPase"/>
</dbReference>
<evidence type="ECO:0000313" key="13">
    <source>
        <dbReference type="Proteomes" id="UP000292627"/>
    </source>
</evidence>
<comment type="cofactor">
    <cofactor evidence="11">
        <name>Mg(2+)</name>
        <dbReference type="ChEBI" id="CHEBI:18420"/>
    </cofactor>
    <text evidence="11">Binds 1 Mg(2+) ion per subunit.</text>
</comment>
<keyword evidence="11" id="KW-0460">Magnesium</keyword>
<feature type="binding site" evidence="11">
    <location>
        <position position="36"/>
    </location>
    <ligand>
        <name>substrate</name>
    </ligand>
</feature>
<comment type="caution">
    <text evidence="12">The sequence shown here is derived from an EMBL/GenBank/DDBJ whole genome shotgun (WGS) entry which is preliminary data.</text>
</comment>
<comment type="function">
    <text evidence="11">Catalyzes the specific phosphorylation of the 3-hydroxyl group of shikimic acid using ATP as a cosubstrate.</text>
</comment>
<dbReference type="EC" id="2.7.1.71" evidence="3 11"/>
<evidence type="ECO:0000256" key="2">
    <source>
        <dbReference type="ARBA" id="ARBA00006997"/>
    </source>
</evidence>
<keyword evidence="5 11" id="KW-0808">Transferase</keyword>
<dbReference type="PANTHER" id="PTHR21087">
    <property type="entry name" value="SHIKIMATE KINASE"/>
    <property type="match status" value="1"/>
</dbReference>
<evidence type="ECO:0000256" key="11">
    <source>
        <dbReference type="HAMAP-Rule" id="MF_00109"/>
    </source>
</evidence>
<comment type="subunit">
    <text evidence="11">Monomer.</text>
</comment>
<dbReference type="GO" id="GO:0008652">
    <property type="term" value="P:amino acid biosynthetic process"/>
    <property type="evidence" value="ECO:0007669"/>
    <property type="project" value="UniProtKB-KW"/>
</dbReference>
<dbReference type="GO" id="GO:0009423">
    <property type="term" value="P:chorismate biosynthetic process"/>
    <property type="evidence" value="ECO:0007669"/>
    <property type="project" value="UniProtKB-UniRule"/>
</dbReference>
<dbReference type="CDD" id="cd00464">
    <property type="entry name" value="SK"/>
    <property type="match status" value="1"/>
</dbReference>
<evidence type="ECO:0000313" key="12">
    <source>
        <dbReference type="EMBL" id="TAA27069.1"/>
    </source>
</evidence>
<comment type="pathway">
    <text evidence="1 11">Metabolic intermediate biosynthesis; chorismate biosynthesis; chorismate from D-erythrose 4-phosphate and phosphoenolpyruvate: step 5/7.</text>
</comment>
<name>A0A4Q8LDR1_9GAMM</name>